<dbReference type="Proteomes" id="UP000245362">
    <property type="component" value="Unassembled WGS sequence"/>
</dbReference>
<sequence>MVPGALKALTEASIKIPEQVSTII</sequence>
<dbReference type="AlphaFoldDB" id="A0A2U3B6W7"/>
<gene>
    <name evidence="1" type="ORF">DI392_15490</name>
</gene>
<accession>A0A2U3B6W7</accession>
<dbReference type="EMBL" id="QFWT01000009">
    <property type="protein sequence ID" value="PWI32543.1"/>
    <property type="molecule type" value="Genomic_DNA"/>
</dbReference>
<evidence type="ECO:0000313" key="2">
    <source>
        <dbReference type="Proteomes" id="UP000245362"/>
    </source>
</evidence>
<name>A0A2U3B6W7_9VIBR</name>
<comment type="caution">
    <text evidence="1">The sequence shown here is derived from an EMBL/GenBank/DDBJ whole genome shotgun (WGS) entry which is preliminary data.</text>
</comment>
<evidence type="ECO:0000313" key="1">
    <source>
        <dbReference type="EMBL" id="PWI32543.1"/>
    </source>
</evidence>
<proteinExistence type="predicted"/>
<reference evidence="1 2" key="1">
    <citation type="submission" date="2018-05" db="EMBL/GenBank/DDBJ databases">
        <title>Vibrio limimaris sp. nov., isolated from marine sediment.</title>
        <authorList>
            <person name="Li C.-M."/>
        </authorList>
    </citation>
    <scope>NUCLEOTIDE SEQUENCE [LARGE SCALE GENOMIC DNA]</scope>
    <source>
        <strain evidence="1 2">E4404</strain>
    </source>
</reference>
<keyword evidence="2" id="KW-1185">Reference proteome</keyword>
<protein>
    <submittedName>
        <fullName evidence="1">Uncharacterized protein</fullName>
    </submittedName>
</protein>
<organism evidence="1 2">
    <name type="scientific">Vibrio albus</name>
    <dbReference type="NCBI Taxonomy" id="2200953"/>
    <lineage>
        <taxon>Bacteria</taxon>
        <taxon>Pseudomonadati</taxon>
        <taxon>Pseudomonadota</taxon>
        <taxon>Gammaproteobacteria</taxon>
        <taxon>Vibrionales</taxon>
        <taxon>Vibrionaceae</taxon>
        <taxon>Vibrio</taxon>
    </lineage>
</organism>